<dbReference type="RefSeq" id="XP_013323468.1">
    <property type="nucleotide sequence ID" value="XM_013468014.1"/>
</dbReference>
<dbReference type="OrthoDB" id="5420214at2759"/>
<protein>
    <submittedName>
        <fullName evidence="3">Uncharacterized protein</fullName>
    </submittedName>
</protein>
<reference evidence="3 4" key="1">
    <citation type="submission" date="2015-04" db="EMBL/GenBank/DDBJ databases">
        <authorList>
            <person name="Heijne W.H."/>
            <person name="Fedorova N.D."/>
            <person name="Nierman W.C."/>
            <person name="Vollebregt A.W."/>
            <person name="Zhao Z."/>
            <person name="Wu L."/>
            <person name="Kumar M."/>
            <person name="Stam H."/>
            <person name="van den Berg M.A."/>
            <person name="Pel H.J."/>
        </authorList>
    </citation>
    <scope>NUCLEOTIDE SEQUENCE [LARGE SCALE GENOMIC DNA]</scope>
    <source>
        <strain evidence="3 4">CBS 393.64</strain>
    </source>
</reference>
<dbReference type="GeneID" id="25321505"/>
<keyword evidence="4" id="KW-1185">Reference proteome</keyword>
<feature type="compositionally biased region" description="Polar residues" evidence="1">
    <location>
        <begin position="149"/>
        <end position="161"/>
    </location>
</feature>
<sequence length="354" mass="38623">MSLHERAPSSPTASYHPDYFEHAYSDQFVTVIPHHVSPSALPPAAHRVSLKQSPQWPSSFDHRDGEDHRLGSEASSPEGTGSLSGSSTGSYSIPRAALDPVQSYPGKTAGSASFTLASHMEEGSGSNGAVTSAEGHSHKDGSGRASWASRPSQLSGGQSLRSVRHDEQSSVTVYAGTKEKFSYSKEPNAVLALVFLSMPVPLFSLGTCLYTLFALLFVTLSSPLRLCPPTSFFRSTSFSIQLCQLLVPALEYHERLAQKPSSHHHHYHHHHDPYRSDGALTDIFSPARLVLVLLLAPLLSLGLLLAVWTAAFFWIFAMILGNPDGTERRDDGRAAVLGVNGWWQKWLGKSRRKR</sequence>
<feature type="compositionally biased region" description="Basic and acidic residues" evidence="1">
    <location>
        <begin position="60"/>
        <end position="71"/>
    </location>
</feature>
<dbReference type="AlphaFoldDB" id="A0A0F4YFY3"/>
<keyword evidence="2" id="KW-0812">Transmembrane</keyword>
<gene>
    <name evidence="3" type="ORF">T310_9573</name>
</gene>
<dbReference type="EMBL" id="LASV01000733">
    <property type="protein sequence ID" value="KKA16856.1"/>
    <property type="molecule type" value="Genomic_DNA"/>
</dbReference>
<feature type="transmembrane region" description="Helical" evidence="2">
    <location>
        <begin position="190"/>
        <end position="218"/>
    </location>
</feature>
<keyword evidence="2" id="KW-1133">Transmembrane helix</keyword>
<dbReference type="Proteomes" id="UP000053958">
    <property type="component" value="Unassembled WGS sequence"/>
</dbReference>
<keyword evidence="2" id="KW-0472">Membrane</keyword>
<organism evidence="3 4">
    <name type="scientific">Rasamsonia emersonii (strain ATCC 16479 / CBS 393.64 / IMI 116815)</name>
    <dbReference type="NCBI Taxonomy" id="1408163"/>
    <lineage>
        <taxon>Eukaryota</taxon>
        <taxon>Fungi</taxon>
        <taxon>Dikarya</taxon>
        <taxon>Ascomycota</taxon>
        <taxon>Pezizomycotina</taxon>
        <taxon>Eurotiomycetes</taxon>
        <taxon>Eurotiomycetidae</taxon>
        <taxon>Eurotiales</taxon>
        <taxon>Trichocomaceae</taxon>
        <taxon>Rasamsonia</taxon>
    </lineage>
</organism>
<comment type="caution">
    <text evidence="3">The sequence shown here is derived from an EMBL/GenBank/DDBJ whole genome shotgun (WGS) entry which is preliminary data.</text>
</comment>
<evidence type="ECO:0000256" key="1">
    <source>
        <dbReference type="SAM" id="MobiDB-lite"/>
    </source>
</evidence>
<accession>A0A0F4YFY3</accession>
<feature type="region of interest" description="Disordered" evidence="1">
    <location>
        <begin position="119"/>
        <end position="169"/>
    </location>
</feature>
<feature type="transmembrane region" description="Helical" evidence="2">
    <location>
        <begin position="289"/>
        <end position="320"/>
    </location>
</feature>
<proteinExistence type="predicted"/>
<name>A0A0F4YFY3_RASE3</name>
<evidence type="ECO:0000313" key="4">
    <source>
        <dbReference type="Proteomes" id="UP000053958"/>
    </source>
</evidence>
<evidence type="ECO:0000313" key="3">
    <source>
        <dbReference type="EMBL" id="KKA16856.1"/>
    </source>
</evidence>
<feature type="compositionally biased region" description="Low complexity" evidence="1">
    <location>
        <begin position="75"/>
        <end position="91"/>
    </location>
</feature>
<evidence type="ECO:0000256" key="2">
    <source>
        <dbReference type="SAM" id="Phobius"/>
    </source>
</evidence>
<feature type="region of interest" description="Disordered" evidence="1">
    <location>
        <begin position="43"/>
        <end position="91"/>
    </location>
</feature>